<evidence type="ECO:0000313" key="10">
    <source>
        <dbReference type="EMBL" id="KKQ93605.1"/>
    </source>
</evidence>
<keyword evidence="1" id="KW-0547">Nucleotide-binding</keyword>
<dbReference type="PANTHER" id="PTHR47959">
    <property type="entry name" value="ATP-DEPENDENT RNA HELICASE RHLE-RELATED"/>
    <property type="match status" value="1"/>
</dbReference>
<dbReference type="GO" id="GO:0005829">
    <property type="term" value="C:cytosol"/>
    <property type="evidence" value="ECO:0007669"/>
    <property type="project" value="TreeGrafter"/>
</dbReference>
<dbReference type="InterPro" id="IPR044742">
    <property type="entry name" value="DEAD/DEAH_RhlB"/>
</dbReference>
<dbReference type="CDD" id="cd00268">
    <property type="entry name" value="DEADc"/>
    <property type="match status" value="1"/>
</dbReference>
<dbReference type="PROSITE" id="PS51194">
    <property type="entry name" value="HELICASE_CTER"/>
    <property type="match status" value="1"/>
</dbReference>
<dbReference type="SMART" id="SM00487">
    <property type="entry name" value="DEXDc"/>
    <property type="match status" value="1"/>
</dbReference>
<feature type="short sequence motif" description="Q motif" evidence="6">
    <location>
        <begin position="64"/>
        <end position="92"/>
    </location>
</feature>
<evidence type="ECO:0000259" key="7">
    <source>
        <dbReference type="PROSITE" id="PS51192"/>
    </source>
</evidence>
<dbReference type="InterPro" id="IPR014001">
    <property type="entry name" value="Helicase_ATP-bd"/>
</dbReference>
<accession>A0A0G0LZZ7</accession>
<name>A0A0G0LZZ7_9BACT</name>
<dbReference type="PANTHER" id="PTHR47959:SF13">
    <property type="entry name" value="ATP-DEPENDENT RNA HELICASE RHLE"/>
    <property type="match status" value="1"/>
</dbReference>
<dbReference type="GO" id="GO:0003724">
    <property type="term" value="F:RNA helicase activity"/>
    <property type="evidence" value="ECO:0007669"/>
    <property type="project" value="InterPro"/>
</dbReference>
<dbReference type="CDD" id="cd18787">
    <property type="entry name" value="SF2_C_DEAD"/>
    <property type="match status" value="1"/>
</dbReference>
<evidence type="ECO:0000256" key="5">
    <source>
        <dbReference type="ARBA" id="ARBA00038437"/>
    </source>
</evidence>
<dbReference type="GO" id="GO:0016787">
    <property type="term" value="F:hydrolase activity"/>
    <property type="evidence" value="ECO:0007669"/>
    <property type="project" value="UniProtKB-KW"/>
</dbReference>
<dbReference type="InterPro" id="IPR001650">
    <property type="entry name" value="Helicase_C-like"/>
</dbReference>
<dbReference type="STRING" id="1618573.UT19_C0009G0014"/>
<dbReference type="InterPro" id="IPR027417">
    <property type="entry name" value="P-loop_NTPase"/>
</dbReference>
<dbReference type="InterPro" id="IPR011545">
    <property type="entry name" value="DEAD/DEAH_box_helicase_dom"/>
</dbReference>
<comment type="caution">
    <text evidence="10">The sequence shown here is derived from an EMBL/GenBank/DDBJ whole genome shotgun (WGS) entry which is preliminary data.</text>
</comment>
<evidence type="ECO:0000259" key="9">
    <source>
        <dbReference type="PROSITE" id="PS51195"/>
    </source>
</evidence>
<dbReference type="PATRIC" id="fig|1618573.3.peg.658"/>
<dbReference type="PROSITE" id="PS51192">
    <property type="entry name" value="HELICASE_ATP_BIND_1"/>
    <property type="match status" value="1"/>
</dbReference>
<gene>
    <name evidence="10" type="ORF">UT19_C0009G0014</name>
</gene>
<keyword evidence="2" id="KW-0378">Hydrolase</keyword>
<protein>
    <submittedName>
        <fullName evidence="10">DEAD/DEAH RNA helicase</fullName>
    </submittedName>
</protein>
<evidence type="ECO:0000256" key="2">
    <source>
        <dbReference type="ARBA" id="ARBA00022801"/>
    </source>
</evidence>
<reference evidence="10 11" key="1">
    <citation type="journal article" date="2015" name="Nature">
        <title>rRNA introns, odd ribosomes, and small enigmatic genomes across a large radiation of phyla.</title>
        <authorList>
            <person name="Brown C.T."/>
            <person name="Hug L.A."/>
            <person name="Thomas B.C."/>
            <person name="Sharon I."/>
            <person name="Castelle C.J."/>
            <person name="Singh A."/>
            <person name="Wilkins M.J."/>
            <person name="Williams K.H."/>
            <person name="Banfield J.F."/>
        </authorList>
    </citation>
    <scope>NUCLEOTIDE SEQUENCE [LARGE SCALE GENOMIC DNA]</scope>
</reference>
<dbReference type="AlphaFoldDB" id="A0A0G0LZZ7"/>
<dbReference type="Pfam" id="PF00271">
    <property type="entry name" value="Helicase_C"/>
    <property type="match status" value="1"/>
</dbReference>
<dbReference type="InterPro" id="IPR014014">
    <property type="entry name" value="RNA_helicase_DEAD_Q_motif"/>
</dbReference>
<evidence type="ECO:0000256" key="4">
    <source>
        <dbReference type="ARBA" id="ARBA00022840"/>
    </source>
</evidence>
<dbReference type="PROSITE" id="PS51195">
    <property type="entry name" value="Q_MOTIF"/>
    <property type="match status" value="1"/>
</dbReference>
<dbReference type="InterPro" id="IPR050079">
    <property type="entry name" value="DEAD_box_RNA_helicase"/>
</dbReference>
<proteinExistence type="inferred from homology"/>
<dbReference type="SMART" id="SM00490">
    <property type="entry name" value="HELICc"/>
    <property type="match status" value="1"/>
</dbReference>
<dbReference type="GO" id="GO:0003676">
    <property type="term" value="F:nucleic acid binding"/>
    <property type="evidence" value="ECO:0007669"/>
    <property type="project" value="InterPro"/>
</dbReference>
<evidence type="ECO:0000259" key="8">
    <source>
        <dbReference type="PROSITE" id="PS51194"/>
    </source>
</evidence>
<feature type="domain" description="Helicase C-terminal" evidence="8">
    <location>
        <begin position="290"/>
        <end position="404"/>
    </location>
</feature>
<evidence type="ECO:0000256" key="3">
    <source>
        <dbReference type="ARBA" id="ARBA00022806"/>
    </source>
</evidence>
<feature type="domain" description="DEAD-box RNA helicase Q" evidence="9">
    <location>
        <begin position="64"/>
        <end position="92"/>
    </location>
</feature>
<evidence type="ECO:0000313" key="11">
    <source>
        <dbReference type="Proteomes" id="UP000034932"/>
    </source>
</evidence>
<evidence type="ECO:0000256" key="1">
    <source>
        <dbReference type="ARBA" id="ARBA00022741"/>
    </source>
</evidence>
<dbReference type="GO" id="GO:0005524">
    <property type="term" value="F:ATP binding"/>
    <property type="evidence" value="ECO:0007669"/>
    <property type="project" value="UniProtKB-KW"/>
</dbReference>
<sequence length="404" mass="45811">MIVFLDISMFRRNNHRLFNRRGDSFGNNRNGHFGRGRRKTSFYNPTMFINNSSGETPEEFTPTHSFSDFQIHSILKQNIALKGYKVLTPIQDVVILPILEGKDVVGIANTGTGKTAAFLIPLIDKVIKNDHEKVLVITPTRELAIQVEQELRQLARGTRIEPVICIGGVGIGGQIQKLRRDPNFVVGTPGRLKDLESRRQLNFNSFRSIVLDEVDRMLDMGFIVDVSYIVSKLSRERHSLFFSATLPERVQKIMSNFARDPQVISLNARQTPTNVNQDIVKLNGRQKIDVLDELLTNRGFEKVLVFGRTKRGIDRVAGDLIKRRVRVATIHGNKSQGQRQKALELFKNNKVQVLLATDIASRGLDIKDVTHVINYDLPETYEDYIHRIGRTGRANKKGNALTFV</sequence>
<keyword evidence="3 10" id="KW-0347">Helicase</keyword>
<dbReference type="Pfam" id="PF00270">
    <property type="entry name" value="DEAD"/>
    <property type="match status" value="1"/>
</dbReference>
<feature type="domain" description="Helicase ATP-binding" evidence="7">
    <location>
        <begin position="95"/>
        <end position="264"/>
    </location>
</feature>
<evidence type="ECO:0000256" key="6">
    <source>
        <dbReference type="PROSITE-ProRule" id="PRU00552"/>
    </source>
</evidence>
<organism evidence="10 11">
    <name type="scientific">Candidatus Woesebacteria bacterium GW2011_GWB1_39_10b</name>
    <dbReference type="NCBI Taxonomy" id="1618573"/>
    <lineage>
        <taxon>Bacteria</taxon>
        <taxon>Candidatus Woeseibacteriota</taxon>
    </lineage>
</organism>
<comment type="similarity">
    <text evidence="5">Belongs to the DEAD box helicase family.</text>
</comment>
<dbReference type="EMBL" id="LBVW01000009">
    <property type="protein sequence ID" value="KKQ93605.1"/>
    <property type="molecule type" value="Genomic_DNA"/>
</dbReference>
<dbReference type="Gene3D" id="3.40.50.300">
    <property type="entry name" value="P-loop containing nucleotide triphosphate hydrolases"/>
    <property type="match status" value="2"/>
</dbReference>
<dbReference type="Proteomes" id="UP000034932">
    <property type="component" value="Unassembled WGS sequence"/>
</dbReference>
<keyword evidence="4" id="KW-0067">ATP-binding</keyword>
<dbReference type="SUPFAM" id="SSF52540">
    <property type="entry name" value="P-loop containing nucleoside triphosphate hydrolases"/>
    <property type="match status" value="2"/>
</dbReference>